<evidence type="ECO:0000313" key="9">
    <source>
        <dbReference type="Proteomes" id="UP000292235"/>
    </source>
</evidence>
<feature type="transmembrane region" description="Helical" evidence="7">
    <location>
        <begin position="244"/>
        <end position="267"/>
    </location>
</feature>
<dbReference type="InterPro" id="IPR036259">
    <property type="entry name" value="MFS_trans_sf"/>
</dbReference>
<dbReference type="PANTHER" id="PTHR23513:SF6">
    <property type="entry name" value="MAJOR FACILITATOR SUPERFAMILY ASSOCIATED DOMAIN-CONTAINING PROTEIN"/>
    <property type="match status" value="1"/>
</dbReference>
<feature type="transmembrane region" description="Helical" evidence="7">
    <location>
        <begin position="395"/>
        <end position="415"/>
    </location>
</feature>
<feature type="transmembrane region" description="Helical" evidence="7">
    <location>
        <begin position="58"/>
        <end position="79"/>
    </location>
</feature>
<comment type="subcellular location">
    <subcellularLocation>
        <location evidence="1">Cell membrane</location>
        <topology evidence="1">Multi-pass membrane protein</topology>
    </subcellularLocation>
</comment>
<dbReference type="PANTHER" id="PTHR23513">
    <property type="entry name" value="INTEGRAL MEMBRANE EFFLUX PROTEIN-RELATED"/>
    <property type="match status" value="1"/>
</dbReference>
<dbReference type="GO" id="GO:0005886">
    <property type="term" value="C:plasma membrane"/>
    <property type="evidence" value="ECO:0007669"/>
    <property type="project" value="UniProtKB-SubCell"/>
</dbReference>
<dbReference type="RefSeq" id="WP_131099056.1">
    <property type="nucleotide sequence ID" value="NZ_CP036455.1"/>
</dbReference>
<evidence type="ECO:0000256" key="3">
    <source>
        <dbReference type="ARBA" id="ARBA00022692"/>
    </source>
</evidence>
<keyword evidence="5 7" id="KW-0472">Membrane</keyword>
<accession>A0A4P6Q2T6</accession>
<dbReference type="Pfam" id="PF07690">
    <property type="entry name" value="MFS_1"/>
    <property type="match status" value="1"/>
</dbReference>
<dbReference type="KEGG" id="strr:EKD16_15980"/>
<dbReference type="GO" id="GO:0022857">
    <property type="term" value="F:transmembrane transporter activity"/>
    <property type="evidence" value="ECO:0007669"/>
    <property type="project" value="InterPro"/>
</dbReference>
<keyword evidence="2" id="KW-1003">Cell membrane</keyword>
<feature type="region of interest" description="Disordered" evidence="6">
    <location>
        <begin position="425"/>
        <end position="473"/>
    </location>
</feature>
<keyword evidence="3 7" id="KW-0812">Transmembrane</keyword>
<gene>
    <name evidence="8" type="ORF">EKD16_15980</name>
</gene>
<dbReference type="InterPro" id="IPR011701">
    <property type="entry name" value="MFS"/>
</dbReference>
<reference evidence="8 9" key="1">
    <citation type="submission" date="2019-02" db="EMBL/GenBank/DDBJ databases">
        <authorList>
            <person name="Khodamoradi S."/>
            <person name="Hahnke R.L."/>
            <person name="Kaempfer P."/>
            <person name="Schumann P."/>
            <person name="Rohde M."/>
            <person name="Steinert M."/>
            <person name="Luzhetskyy A."/>
            <person name="Wink J."/>
            <person name="Ruckert C."/>
        </authorList>
    </citation>
    <scope>NUCLEOTIDE SEQUENCE [LARGE SCALE GENOMIC DNA]</scope>
    <source>
        <strain evidence="8 9">M2</strain>
    </source>
</reference>
<feature type="transmembrane region" description="Helical" evidence="7">
    <location>
        <begin position="331"/>
        <end position="354"/>
    </location>
</feature>
<feature type="compositionally biased region" description="Basic and acidic residues" evidence="6">
    <location>
        <begin position="425"/>
        <end position="435"/>
    </location>
</feature>
<protein>
    <submittedName>
        <fullName evidence="8">Enterobactin exporter EntS</fullName>
    </submittedName>
</protein>
<feature type="transmembrane region" description="Helical" evidence="7">
    <location>
        <begin position="273"/>
        <end position="294"/>
    </location>
</feature>
<proteinExistence type="predicted"/>
<dbReference type="CDD" id="cd06173">
    <property type="entry name" value="MFS_MefA_like"/>
    <property type="match status" value="1"/>
</dbReference>
<keyword evidence="4 7" id="KW-1133">Transmembrane helix</keyword>
<dbReference type="Gene3D" id="1.20.1250.20">
    <property type="entry name" value="MFS general substrate transporter like domains"/>
    <property type="match status" value="1"/>
</dbReference>
<dbReference type="AlphaFoldDB" id="A0A4P6Q2T6"/>
<evidence type="ECO:0000256" key="5">
    <source>
        <dbReference type="ARBA" id="ARBA00023136"/>
    </source>
</evidence>
<evidence type="ECO:0000256" key="4">
    <source>
        <dbReference type="ARBA" id="ARBA00022989"/>
    </source>
</evidence>
<feature type="transmembrane region" description="Helical" evidence="7">
    <location>
        <begin position="366"/>
        <end position="389"/>
    </location>
</feature>
<feature type="compositionally biased region" description="Basic and acidic residues" evidence="6">
    <location>
        <begin position="449"/>
        <end position="458"/>
    </location>
</feature>
<dbReference type="Proteomes" id="UP000292235">
    <property type="component" value="Chromosome"/>
</dbReference>
<keyword evidence="9" id="KW-1185">Reference proteome</keyword>
<organism evidence="8 9">
    <name type="scientific">Streptomonospora litoralis</name>
    <dbReference type="NCBI Taxonomy" id="2498135"/>
    <lineage>
        <taxon>Bacteria</taxon>
        <taxon>Bacillati</taxon>
        <taxon>Actinomycetota</taxon>
        <taxon>Actinomycetes</taxon>
        <taxon>Streptosporangiales</taxon>
        <taxon>Nocardiopsidaceae</taxon>
        <taxon>Streptomonospora</taxon>
    </lineage>
</organism>
<feature type="transmembrane region" description="Helical" evidence="7">
    <location>
        <begin position="27"/>
        <end position="52"/>
    </location>
</feature>
<evidence type="ECO:0000256" key="2">
    <source>
        <dbReference type="ARBA" id="ARBA00022475"/>
    </source>
</evidence>
<dbReference type="EMBL" id="CP036455">
    <property type="protein sequence ID" value="QBI54968.1"/>
    <property type="molecule type" value="Genomic_DNA"/>
</dbReference>
<dbReference type="OrthoDB" id="145388at2"/>
<evidence type="ECO:0000313" key="8">
    <source>
        <dbReference type="EMBL" id="QBI54968.1"/>
    </source>
</evidence>
<sequence>MSDTAPPARKSSERNTKTRLGGAFSRFWAGSLSSNLADGAMLTALPMVAALLTNDPLLVSGLMVARFLPWLLIGLFAGVLVDRLDRVRIMVVGNTVRGGALAFLAVLVATGQATVWWLYAVMFAVMLCEVCYDLAGRSVLPDVVPPGTLDRANGRLEGGKIVAEQFAGAPLAGFLFAVTAALPLAANAGAYLLGALVLLGMPLAVRRPPGSKKAESADGGGVRSVFPEIGDGMRVVFADRRFRAVVLLISAVNLALMAQASILVLLVQEHFGVPAALYGVFLASGAVGGLLGSLAVGPIAGLLGRFATGATCYALMGVMSAAFALSPHPVVAGAAWCAVGFTAAVANVVAAGVWQLVVPRHLLGRALSCIQTVGTGASPLGAVIGGLLGRVDLRLPSLAACATIVVAVALTAPALRALAGRADSAERAAYEKPEEPGDGSAAAQAPLRSAHDARHDCAGDSARGRPPPGSAGG</sequence>
<evidence type="ECO:0000256" key="6">
    <source>
        <dbReference type="SAM" id="MobiDB-lite"/>
    </source>
</evidence>
<feature type="transmembrane region" description="Helical" evidence="7">
    <location>
        <begin position="306"/>
        <end position="325"/>
    </location>
</feature>
<evidence type="ECO:0000256" key="7">
    <source>
        <dbReference type="SAM" id="Phobius"/>
    </source>
</evidence>
<name>A0A4P6Q2T6_9ACTN</name>
<evidence type="ECO:0000256" key="1">
    <source>
        <dbReference type="ARBA" id="ARBA00004651"/>
    </source>
</evidence>
<dbReference type="SUPFAM" id="SSF103473">
    <property type="entry name" value="MFS general substrate transporter"/>
    <property type="match status" value="1"/>
</dbReference>